<reference evidence="9 10" key="1">
    <citation type="submission" date="2018-09" db="EMBL/GenBank/DDBJ databases">
        <authorList>
            <person name="Zhu H."/>
        </authorList>
    </citation>
    <scope>NUCLEOTIDE SEQUENCE [LARGE SCALE GENOMIC DNA]</scope>
    <source>
        <strain evidence="9 10">K2S05-167</strain>
    </source>
</reference>
<dbReference type="InterPro" id="IPR029060">
    <property type="entry name" value="PIN-like_dom_sf"/>
</dbReference>
<comment type="similarity">
    <text evidence="7">Belongs to the PINc/VapC protein family.</text>
</comment>
<sequence>MTLALDTNILSALFRAEASAEDVLTVLESRAPGQLVIHGAAFSEFLAAPGIDEETAFAFLRDTGVRADWETDENVWRCAAREFRAYAVRRRGSGGYQPRRILADFVIGAHALLRAEALLTLDPQHYRLNFSELKVINPVTR</sequence>
<dbReference type="GO" id="GO:0004518">
    <property type="term" value="F:nuclease activity"/>
    <property type="evidence" value="ECO:0007669"/>
    <property type="project" value="UniProtKB-KW"/>
</dbReference>
<evidence type="ECO:0000259" key="8">
    <source>
        <dbReference type="Pfam" id="PF01850"/>
    </source>
</evidence>
<dbReference type="PANTHER" id="PTHR33653">
    <property type="entry name" value="RIBONUCLEASE VAPC2"/>
    <property type="match status" value="1"/>
</dbReference>
<dbReference type="GO" id="GO:0016787">
    <property type="term" value="F:hydrolase activity"/>
    <property type="evidence" value="ECO:0007669"/>
    <property type="project" value="UniProtKB-KW"/>
</dbReference>
<keyword evidence="5" id="KW-0378">Hydrolase</keyword>
<dbReference type="Proteomes" id="UP000286287">
    <property type="component" value="Unassembled WGS sequence"/>
</dbReference>
<comment type="cofactor">
    <cofactor evidence="1">
        <name>Mg(2+)</name>
        <dbReference type="ChEBI" id="CHEBI:18420"/>
    </cofactor>
</comment>
<dbReference type="OrthoDB" id="68010at2"/>
<dbReference type="SUPFAM" id="SSF88723">
    <property type="entry name" value="PIN domain-like"/>
    <property type="match status" value="1"/>
</dbReference>
<accession>A0A418V682</accession>
<keyword evidence="2" id="KW-1277">Toxin-antitoxin system</keyword>
<evidence type="ECO:0000313" key="9">
    <source>
        <dbReference type="EMBL" id="RJF71608.1"/>
    </source>
</evidence>
<keyword evidence="6" id="KW-0460">Magnesium</keyword>
<proteinExistence type="inferred from homology"/>
<comment type="caution">
    <text evidence="9">The sequence shown here is derived from an EMBL/GenBank/DDBJ whole genome shotgun (WGS) entry which is preliminary data.</text>
</comment>
<keyword evidence="10" id="KW-1185">Reference proteome</keyword>
<dbReference type="Gene3D" id="3.40.50.1010">
    <property type="entry name" value="5'-nuclease"/>
    <property type="match status" value="1"/>
</dbReference>
<protein>
    <submittedName>
        <fullName evidence="9">Type II toxin-antitoxin system VapC family toxin</fullName>
    </submittedName>
</protein>
<evidence type="ECO:0000256" key="6">
    <source>
        <dbReference type="ARBA" id="ARBA00022842"/>
    </source>
</evidence>
<evidence type="ECO:0000256" key="7">
    <source>
        <dbReference type="ARBA" id="ARBA00038093"/>
    </source>
</evidence>
<evidence type="ECO:0000256" key="5">
    <source>
        <dbReference type="ARBA" id="ARBA00022801"/>
    </source>
</evidence>
<dbReference type="GO" id="GO:0046872">
    <property type="term" value="F:metal ion binding"/>
    <property type="evidence" value="ECO:0007669"/>
    <property type="project" value="UniProtKB-KW"/>
</dbReference>
<dbReference type="PANTHER" id="PTHR33653:SF1">
    <property type="entry name" value="RIBONUCLEASE VAPC2"/>
    <property type="match status" value="1"/>
</dbReference>
<evidence type="ECO:0000256" key="1">
    <source>
        <dbReference type="ARBA" id="ARBA00001946"/>
    </source>
</evidence>
<evidence type="ECO:0000256" key="2">
    <source>
        <dbReference type="ARBA" id="ARBA00022649"/>
    </source>
</evidence>
<keyword evidence="3" id="KW-0540">Nuclease</keyword>
<dbReference type="AlphaFoldDB" id="A0A418V682"/>
<dbReference type="InterPro" id="IPR002716">
    <property type="entry name" value="PIN_dom"/>
</dbReference>
<keyword evidence="4" id="KW-0479">Metal-binding</keyword>
<dbReference type="InterPro" id="IPR050556">
    <property type="entry name" value="Type_II_TA_system_RNase"/>
</dbReference>
<dbReference type="EMBL" id="QYUJ01000014">
    <property type="protein sequence ID" value="RJF71608.1"/>
    <property type="molecule type" value="Genomic_DNA"/>
</dbReference>
<evidence type="ECO:0000313" key="10">
    <source>
        <dbReference type="Proteomes" id="UP000286287"/>
    </source>
</evidence>
<feature type="domain" description="PIN" evidence="8">
    <location>
        <begin position="5"/>
        <end position="129"/>
    </location>
</feature>
<organism evidence="9 10">
    <name type="scientific">Deinococcus cavernae</name>
    <dbReference type="NCBI Taxonomy" id="2320857"/>
    <lineage>
        <taxon>Bacteria</taxon>
        <taxon>Thermotogati</taxon>
        <taxon>Deinococcota</taxon>
        <taxon>Deinococci</taxon>
        <taxon>Deinococcales</taxon>
        <taxon>Deinococcaceae</taxon>
        <taxon>Deinococcus</taxon>
    </lineage>
</organism>
<name>A0A418V682_9DEIO</name>
<gene>
    <name evidence="9" type="ORF">D3875_08500</name>
</gene>
<dbReference type="RefSeq" id="WP_119762951.1">
    <property type="nucleotide sequence ID" value="NZ_QYUJ01000014.1"/>
</dbReference>
<evidence type="ECO:0000256" key="3">
    <source>
        <dbReference type="ARBA" id="ARBA00022722"/>
    </source>
</evidence>
<dbReference type="Pfam" id="PF01850">
    <property type="entry name" value="PIN"/>
    <property type="match status" value="1"/>
</dbReference>
<evidence type="ECO:0000256" key="4">
    <source>
        <dbReference type="ARBA" id="ARBA00022723"/>
    </source>
</evidence>